<proteinExistence type="predicted"/>
<dbReference type="AlphaFoldDB" id="A0AAV2AMT6"/>
<comment type="caution">
    <text evidence="1">The sequence shown here is derived from an EMBL/GenBank/DDBJ whole genome shotgun (WGS) entry which is preliminary data.</text>
</comment>
<name>A0AAV2AMT6_9ARAC</name>
<accession>A0AAV2AMT6</accession>
<gene>
    <name evidence="1" type="ORF">LARSCL_LOCUS13546</name>
</gene>
<organism evidence="1 2">
    <name type="scientific">Larinioides sclopetarius</name>
    <dbReference type="NCBI Taxonomy" id="280406"/>
    <lineage>
        <taxon>Eukaryota</taxon>
        <taxon>Metazoa</taxon>
        <taxon>Ecdysozoa</taxon>
        <taxon>Arthropoda</taxon>
        <taxon>Chelicerata</taxon>
        <taxon>Arachnida</taxon>
        <taxon>Araneae</taxon>
        <taxon>Araneomorphae</taxon>
        <taxon>Entelegynae</taxon>
        <taxon>Araneoidea</taxon>
        <taxon>Araneidae</taxon>
        <taxon>Larinioides</taxon>
    </lineage>
</organism>
<protein>
    <submittedName>
        <fullName evidence="1">Uncharacterized protein</fullName>
    </submittedName>
</protein>
<keyword evidence="2" id="KW-1185">Reference proteome</keyword>
<reference evidence="1 2" key="1">
    <citation type="submission" date="2024-04" db="EMBL/GenBank/DDBJ databases">
        <authorList>
            <person name="Rising A."/>
            <person name="Reimegard J."/>
            <person name="Sonavane S."/>
            <person name="Akerstrom W."/>
            <person name="Nylinder S."/>
            <person name="Hedman E."/>
            <person name="Kallberg Y."/>
        </authorList>
    </citation>
    <scope>NUCLEOTIDE SEQUENCE [LARGE SCALE GENOMIC DNA]</scope>
</reference>
<evidence type="ECO:0000313" key="1">
    <source>
        <dbReference type="EMBL" id="CAL1285162.1"/>
    </source>
</evidence>
<evidence type="ECO:0000313" key="2">
    <source>
        <dbReference type="Proteomes" id="UP001497382"/>
    </source>
</evidence>
<sequence>MALKERHITLAQDVQICLDGPVDASPSSDRLCPKLLGSWVKAASKIISFKR</sequence>
<dbReference type="EMBL" id="CAXIEN010000188">
    <property type="protein sequence ID" value="CAL1285162.1"/>
    <property type="molecule type" value="Genomic_DNA"/>
</dbReference>
<dbReference type="Proteomes" id="UP001497382">
    <property type="component" value="Unassembled WGS sequence"/>
</dbReference>